<evidence type="ECO:0000313" key="2">
    <source>
        <dbReference type="EMBL" id="MDR7320324.1"/>
    </source>
</evidence>
<gene>
    <name evidence="2" type="ORF">J2S44_000574</name>
</gene>
<dbReference type="Proteomes" id="UP001183629">
    <property type="component" value="Unassembled WGS sequence"/>
</dbReference>
<evidence type="ECO:0000256" key="1">
    <source>
        <dbReference type="SAM" id="MobiDB-lite"/>
    </source>
</evidence>
<dbReference type="RefSeq" id="WP_310408783.1">
    <property type="nucleotide sequence ID" value="NZ_JAVDYC010000001.1"/>
</dbReference>
<accession>A0AAE4CT31</accession>
<protein>
    <submittedName>
        <fullName evidence="2">Uncharacterized protein</fullName>
    </submittedName>
</protein>
<proteinExistence type="predicted"/>
<name>A0AAE4CT31_9ACTN</name>
<evidence type="ECO:0000313" key="3">
    <source>
        <dbReference type="Proteomes" id="UP001183629"/>
    </source>
</evidence>
<comment type="caution">
    <text evidence="2">The sequence shown here is derived from an EMBL/GenBank/DDBJ whole genome shotgun (WGS) entry which is preliminary data.</text>
</comment>
<feature type="region of interest" description="Disordered" evidence="1">
    <location>
        <begin position="146"/>
        <end position="171"/>
    </location>
</feature>
<dbReference type="EMBL" id="JAVDYC010000001">
    <property type="protein sequence ID" value="MDR7320324.1"/>
    <property type="molecule type" value="Genomic_DNA"/>
</dbReference>
<reference evidence="2 3" key="1">
    <citation type="submission" date="2023-07" db="EMBL/GenBank/DDBJ databases">
        <title>Sequencing the genomes of 1000 actinobacteria strains.</title>
        <authorList>
            <person name="Klenk H.-P."/>
        </authorList>
    </citation>
    <scope>NUCLEOTIDE SEQUENCE [LARGE SCALE GENOMIC DNA]</scope>
    <source>
        <strain evidence="2 3">DSM 44711</strain>
    </source>
</reference>
<organism evidence="2 3">
    <name type="scientific">Catenuloplanes niger</name>
    <dbReference type="NCBI Taxonomy" id="587534"/>
    <lineage>
        <taxon>Bacteria</taxon>
        <taxon>Bacillati</taxon>
        <taxon>Actinomycetota</taxon>
        <taxon>Actinomycetes</taxon>
        <taxon>Micromonosporales</taxon>
        <taxon>Micromonosporaceae</taxon>
        <taxon>Catenuloplanes</taxon>
    </lineage>
</organism>
<feature type="region of interest" description="Disordered" evidence="1">
    <location>
        <begin position="197"/>
        <end position="232"/>
    </location>
</feature>
<sequence length="232" mass="24952">MPGDLESGWTDEPTRMERFTNTAQNLGSFILRAVKENPERSAQLVSSAATFASTMANRYDKGRIAEPTADVANVAASLGVSASHGVQRRREGVLEHPVYVSASLLSATLSVTRACINFAGETNAVKDAKFAIDMAQFATQMVKWASEPKNREKADPPTEEQARHAEQLNERAVRMTPPTGTVGLPIPEAAMTRSVGASSWSAASALEEGTASRIRHPYADPLANPRGNGQRM</sequence>
<keyword evidence="3" id="KW-1185">Reference proteome</keyword>
<dbReference type="AlphaFoldDB" id="A0AAE4CT31"/>